<reference evidence="1" key="2">
    <citation type="submission" date="2020-09" db="EMBL/GenBank/DDBJ databases">
        <authorList>
            <person name="Sun Q."/>
            <person name="Zhou Y."/>
        </authorList>
    </citation>
    <scope>NUCLEOTIDE SEQUENCE</scope>
    <source>
        <strain evidence="1">CGMCC 1.15360</strain>
    </source>
</reference>
<keyword evidence="2" id="KW-1185">Reference proteome</keyword>
<evidence type="ECO:0000313" key="2">
    <source>
        <dbReference type="Proteomes" id="UP000612349"/>
    </source>
</evidence>
<dbReference type="Proteomes" id="UP000612349">
    <property type="component" value="Unassembled WGS sequence"/>
</dbReference>
<proteinExistence type="predicted"/>
<dbReference type="AlphaFoldDB" id="A0A917DY27"/>
<gene>
    <name evidence="1" type="ORF">GCM10010990_32160</name>
</gene>
<sequence>MAKAQLKRTQFNTQILEKFRVNKEAGVDVVIEAADVEGHRDDWLLPINRIAHSFETIIPPFSIWLKVWLKRA</sequence>
<protein>
    <submittedName>
        <fullName evidence="1">Uncharacterized protein</fullName>
    </submittedName>
</protein>
<evidence type="ECO:0000313" key="1">
    <source>
        <dbReference type="EMBL" id="GGD79792.1"/>
    </source>
</evidence>
<reference evidence="1" key="1">
    <citation type="journal article" date="2014" name="Int. J. Syst. Evol. Microbiol.">
        <title>Complete genome sequence of Corynebacterium casei LMG S-19264T (=DSM 44701T), isolated from a smear-ripened cheese.</title>
        <authorList>
            <consortium name="US DOE Joint Genome Institute (JGI-PGF)"/>
            <person name="Walter F."/>
            <person name="Albersmeier A."/>
            <person name="Kalinowski J."/>
            <person name="Ruckert C."/>
        </authorList>
    </citation>
    <scope>NUCLEOTIDE SEQUENCE</scope>
    <source>
        <strain evidence="1">CGMCC 1.15360</strain>
    </source>
</reference>
<name>A0A917DY27_9SPHN</name>
<dbReference type="EMBL" id="BMIP01000008">
    <property type="protein sequence ID" value="GGD79792.1"/>
    <property type="molecule type" value="Genomic_DNA"/>
</dbReference>
<accession>A0A917DY27</accession>
<organism evidence="1 2">
    <name type="scientific">Croceicoccus mobilis</name>
    <dbReference type="NCBI Taxonomy" id="1703339"/>
    <lineage>
        <taxon>Bacteria</taxon>
        <taxon>Pseudomonadati</taxon>
        <taxon>Pseudomonadota</taxon>
        <taxon>Alphaproteobacteria</taxon>
        <taxon>Sphingomonadales</taxon>
        <taxon>Erythrobacteraceae</taxon>
        <taxon>Croceicoccus</taxon>
    </lineage>
</organism>
<comment type="caution">
    <text evidence="1">The sequence shown here is derived from an EMBL/GenBank/DDBJ whole genome shotgun (WGS) entry which is preliminary data.</text>
</comment>